<feature type="binding site" evidence="12">
    <location>
        <position position="139"/>
    </location>
    <ligand>
        <name>Zn(2+)</name>
        <dbReference type="ChEBI" id="CHEBI:29105"/>
        <note>catalytic</note>
    </ligand>
</feature>
<evidence type="ECO:0000256" key="6">
    <source>
        <dbReference type="ARBA" id="ARBA00022723"/>
    </source>
</evidence>
<keyword evidence="9 12" id="KW-1133">Transmembrane helix</keyword>
<dbReference type="Gene3D" id="3.30.2010.10">
    <property type="entry name" value="Metalloproteases ('zincins'), catalytic domain"/>
    <property type="match status" value="1"/>
</dbReference>
<proteinExistence type="inferred from homology"/>
<accession>A0A5S9QYD7</accession>
<name>A0A5S9QYD7_9GAMM</name>
<dbReference type="GO" id="GO:0005886">
    <property type="term" value="C:plasma membrane"/>
    <property type="evidence" value="ECO:0007669"/>
    <property type="project" value="UniProtKB-SubCell"/>
</dbReference>
<evidence type="ECO:0000256" key="4">
    <source>
        <dbReference type="ARBA" id="ARBA00022670"/>
    </source>
</evidence>
<evidence type="ECO:0000256" key="12">
    <source>
        <dbReference type="HAMAP-Rule" id="MF_00188"/>
    </source>
</evidence>
<keyword evidence="10 12" id="KW-0482">Metalloprotease</keyword>
<protein>
    <recommendedName>
        <fullName evidence="12">Protease HtpX</fullName>
        <ecNumber evidence="12">3.4.24.-</ecNumber>
    </recommendedName>
    <alternativeName>
        <fullName evidence="12">Heat shock protein HtpX</fullName>
    </alternativeName>
</protein>
<keyword evidence="6 12" id="KW-0479">Metal-binding</keyword>
<organism evidence="14 15">
    <name type="scientific">BD1-7 clade bacterium</name>
    <dbReference type="NCBI Taxonomy" id="2029982"/>
    <lineage>
        <taxon>Bacteria</taxon>
        <taxon>Pseudomonadati</taxon>
        <taxon>Pseudomonadota</taxon>
        <taxon>Gammaproteobacteria</taxon>
        <taxon>Cellvibrionales</taxon>
        <taxon>Spongiibacteraceae</taxon>
        <taxon>BD1-7 clade</taxon>
    </lineage>
</organism>
<evidence type="ECO:0000256" key="1">
    <source>
        <dbReference type="ARBA" id="ARBA00004651"/>
    </source>
</evidence>
<dbReference type="InterPro" id="IPR022919">
    <property type="entry name" value="Pept_M48_protease_HtpX"/>
</dbReference>
<feature type="binding site" evidence="12">
    <location>
        <position position="143"/>
    </location>
    <ligand>
        <name>Zn(2+)</name>
        <dbReference type="ChEBI" id="CHEBI:29105"/>
        <note>catalytic</note>
    </ligand>
</feature>
<dbReference type="InterPro" id="IPR001915">
    <property type="entry name" value="Peptidase_M48"/>
</dbReference>
<dbReference type="EMBL" id="CACSIO010000056">
    <property type="protein sequence ID" value="CAA0123988.1"/>
    <property type="molecule type" value="Genomic_DNA"/>
</dbReference>
<gene>
    <name evidence="14" type="primary">htpX_3</name>
    <name evidence="12" type="synonym">htpX</name>
    <name evidence="14" type="ORF">OPDIPICF_02938</name>
</gene>
<dbReference type="InterPro" id="IPR050083">
    <property type="entry name" value="HtpX_protease"/>
</dbReference>
<dbReference type="NCBIfam" id="NF003965">
    <property type="entry name" value="PRK05457.1"/>
    <property type="match status" value="1"/>
</dbReference>
<comment type="cofactor">
    <cofactor evidence="12">
        <name>Zn(2+)</name>
        <dbReference type="ChEBI" id="CHEBI:29105"/>
    </cofactor>
    <text evidence="12">Binds 1 zinc ion per subunit.</text>
</comment>
<dbReference type="PANTHER" id="PTHR43221:SF1">
    <property type="entry name" value="PROTEASE HTPX"/>
    <property type="match status" value="1"/>
</dbReference>
<feature type="transmembrane region" description="Helical" evidence="12">
    <location>
        <begin position="5"/>
        <end position="27"/>
    </location>
</feature>
<sequence length="286" mass="30410">MKRVFLFIATNLAIMLVLGVVLSVLGVDSRSSSGLLVIALVFGMGGSFISLMMSKKMAKWSTGAQVIQQPSNPAEQWLLATVERQANAAGIAMPEVAIYDAPDMNAFATGPSKNNSLVAVSSGLLHSMSEGEIEAVLGHEISHVANGDMVTMALIQGVLNTFVIFLARMAAGVINNVVAQDSEDGEGLGMFAYMGVVMVLELCLGILASTIVAWFSRQREYRADEGGASLASKQKMIGALERLGQSQPSELRGELTAFGINKGQTMMELFMSHPPLEKRIAALRAA</sequence>
<dbReference type="AlphaFoldDB" id="A0A5S9QYD7"/>
<dbReference type="GO" id="GO:0004222">
    <property type="term" value="F:metalloendopeptidase activity"/>
    <property type="evidence" value="ECO:0007669"/>
    <property type="project" value="UniProtKB-UniRule"/>
</dbReference>
<dbReference type="Pfam" id="PF01435">
    <property type="entry name" value="Peptidase_M48"/>
    <property type="match status" value="1"/>
</dbReference>
<dbReference type="Proteomes" id="UP000441399">
    <property type="component" value="Unassembled WGS sequence"/>
</dbReference>
<evidence type="ECO:0000256" key="7">
    <source>
        <dbReference type="ARBA" id="ARBA00022801"/>
    </source>
</evidence>
<comment type="similarity">
    <text evidence="2 12">Belongs to the peptidase M48B family.</text>
</comment>
<keyword evidence="4 12" id="KW-0645">Protease</keyword>
<evidence type="ECO:0000256" key="2">
    <source>
        <dbReference type="ARBA" id="ARBA00009779"/>
    </source>
</evidence>
<dbReference type="HAMAP" id="MF_00188">
    <property type="entry name" value="Pept_M48_protease_HtpX"/>
    <property type="match status" value="1"/>
</dbReference>
<evidence type="ECO:0000313" key="15">
    <source>
        <dbReference type="Proteomes" id="UP000441399"/>
    </source>
</evidence>
<dbReference type="GO" id="GO:0006508">
    <property type="term" value="P:proteolysis"/>
    <property type="evidence" value="ECO:0007669"/>
    <property type="project" value="UniProtKB-KW"/>
</dbReference>
<evidence type="ECO:0000313" key="14">
    <source>
        <dbReference type="EMBL" id="CAA0123988.1"/>
    </source>
</evidence>
<feature type="active site" evidence="12">
    <location>
        <position position="140"/>
    </location>
</feature>
<keyword evidence="8 12" id="KW-0862">Zinc</keyword>
<evidence type="ECO:0000256" key="5">
    <source>
        <dbReference type="ARBA" id="ARBA00022692"/>
    </source>
</evidence>
<dbReference type="PANTHER" id="PTHR43221">
    <property type="entry name" value="PROTEASE HTPX"/>
    <property type="match status" value="1"/>
</dbReference>
<reference evidence="14 15" key="1">
    <citation type="submission" date="2019-11" db="EMBL/GenBank/DDBJ databases">
        <authorList>
            <person name="Holert J."/>
        </authorList>
    </citation>
    <scope>NUCLEOTIDE SEQUENCE [LARGE SCALE GENOMIC DNA]</scope>
    <source>
        <strain evidence="14">SB11_3</strain>
    </source>
</reference>
<dbReference type="OrthoDB" id="15218at2"/>
<dbReference type="EC" id="3.4.24.-" evidence="12"/>
<feature type="domain" description="Peptidase M48" evidence="13">
    <location>
        <begin position="75"/>
        <end position="285"/>
    </location>
</feature>
<keyword evidence="3 12" id="KW-1003">Cell membrane</keyword>
<evidence type="ECO:0000256" key="9">
    <source>
        <dbReference type="ARBA" id="ARBA00022989"/>
    </source>
</evidence>
<keyword evidence="12" id="KW-0346">Stress response</keyword>
<evidence type="ECO:0000256" key="10">
    <source>
        <dbReference type="ARBA" id="ARBA00023049"/>
    </source>
</evidence>
<evidence type="ECO:0000256" key="8">
    <source>
        <dbReference type="ARBA" id="ARBA00022833"/>
    </source>
</evidence>
<evidence type="ECO:0000256" key="3">
    <source>
        <dbReference type="ARBA" id="ARBA00022475"/>
    </source>
</evidence>
<dbReference type="GO" id="GO:0008270">
    <property type="term" value="F:zinc ion binding"/>
    <property type="evidence" value="ECO:0007669"/>
    <property type="project" value="UniProtKB-UniRule"/>
</dbReference>
<evidence type="ECO:0000259" key="13">
    <source>
        <dbReference type="Pfam" id="PF01435"/>
    </source>
</evidence>
<feature type="transmembrane region" description="Helical" evidence="12">
    <location>
        <begin position="158"/>
        <end position="178"/>
    </location>
</feature>
<dbReference type="CDD" id="cd07335">
    <property type="entry name" value="M48B_HtpX_like"/>
    <property type="match status" value="1"/>
</dbReference>
<evidence type="ECO:0000256" key="11">
    <source>
        <dbReference type="ARBA" id="ARBA00023136"/>
    </source>
</evidence>
<feature type="binding site" evidence="12">
    <location>
        <position position="220"/>
    </location>
    <ligand>
        <name>Zn(2+)</name>
        <dbReference type="ChEBI" id="CHEBI:29105"/>
        <note>catalytic</note>
    </ligand>
</feature>
<keyword evidence="15" id="KW-1185">Reference proteome</keyword>
<comment type="subcellular location">
    <subcellularLocation>
        <location evidence="1 12">Cell membrane</location>
        <topology evidence="1 12">Multi-pass membrane protein</topology>
    </subcellularLocation>
</comment>
<feature type="transmembrane region" description="Helical" evidence="12">
    <location>
        <begin position="190"/>
        <end position="215"/>
    </location>
</feature>
<feature type="transmembrane region" description="Helical" evidence="12">
    <location>
        <begin position="33"/>
        <end position="53"/>
    </location>
</feature>
<keyword evidence="11 12" id="KW-0472">Membrane</keyword>
<keyword evidence="7 12" id="KW-0378">Hydrolase</keyword>
<keyword evidence="5 12" id="KW-0812">Transmembrane</keyword>